<dbReference type="InterPro" id="IPR033124">
    <property type="entry name" value="Ser_caboxypep_his_AS"/>
</dbReference>
<organism evidence="8">
    <name type="scientific">Lygus hesperus</name>
    <name type="common">Western plant bug</name>
    <dbReference type="NCBI Taxonomy" id="30085"/>
    <lineage>
        <taxon>Eukaryota</taxon>
        <taxon>Metazoa</taxon>
        <taxon>Ecdysozoa</taxon>
        <taxon>Arthropoda</taxon>
        <taxon>Hexapoda</taxon>
        <taxon>Insecta</taxon>
        <taxon>Pterygota</taxon>
        <taxon>Neoptera</taxon>
        <taxon>Paraneoptera</taxon>
        <taxon>Hemiptera</taxon>
        <taxon>Heteroptera</taxon>
        <taxon>Panheteroptera</taxon>
        <taxon>Cimicomorpha</taxon>
        <taxon>Miridae</taxon>
        <taxon>Mirini</taxon>
        <taxon>Lygus</taxon>
    </lineage>
</organism>
<dbReference type="InterPro" id="IPR029058">
    <property type="entry name" value="AB_hydrolase_fold"/>
</dbReference>
<dbReference type="PROSITE" id="PS00131">
    <property type="entry name" value="CARBOXYPEPT_SER_SER"/>
    <property type="match status" value="1"/>
</dbReference>
<dbReference type="SUPFAM" id="SSF53474">
    <property type="entry name" value="alpha/beta-Hydrolases"/>
    <property type="match status" value="1"/>
</dbReference>
<dbReference type="GO" id="GO:0004185">
    <property type="term" value="F:serine-type carboxypeptidase activity"/>
    <property type="evidence" value="ECO:0007669"/>
    <property type="project" value="UniProtKB-UniRule"/>
</dbReference>
<dbReference type="InterPro" id="IPR001563">
    <property type="entry name" value="Peptidase_S10"/>
</dbReference>
<accession>A0A146M0Y4</accession>
<dbReference type="PROSITE" id="PS00560">
    <property type="entry name" value="CARBOXYPEPT_SER_HIS"/>
    <property type="match status" value="1"/>
</dbReference>
<evidence type="ECO:0000256" key="6">
    <source>
        <dbReference type="ARBA" id="ARBA00023180"/>
    </source>
</evidence>
<evidence type="ECO:0000256" key="7">
    <source>
        <dbReference type="RuleBase" id="RU361156"/>
    </source>
</evidence>
<dbReference type="AlphaFoldDB" id="A0A146M0Y4"/>
<name>A0A146M0Y4_LYGHE</name>
<feature type="chain" id="PRO_5007357645" description="Carboxypeptidase" evidence="7">
    <location>
        <begin position="21"/>
        <end position="466"/>
    </location>
</feature>
<dbReference type="Gene3D" id="3.40.50.1820">
    <property type="entry name" value="alpha/beta hydrolase"/>
    <property type="match status" value="1"/>
</dbReference>
<evidence type="ECO:0000256" key="2">
    <source>
        <dbReference type="ARBA" id="ARBA00022645"/>
    </source>
</evidence>
<sequence length="466" mass="52803">MNGLWVITSIALCAIKTGSSFSMNPYPRAKGFCDVNADVGKPLYLTPYIESGKLAEGRKAAVVPPLLDNIVSYSGFLTVNKKHDSNIFFWFFPAEESPETAPVALWLQGGPGASSIYATFKENGPFCLLKNHEIGRKGHYWTRKLNVIYIDQPVGTGYSFTRNEAGYANNMSEVGQDLYTALLQFFRLFPEYSKHEFLVTGESYAGKFIPAVAYTIHKSNPVSEQKINLKGIAIGDGWVDPYNMIDYSSLLYDLDFIDLKTRDQFAKIEKEIKTLIRKGDFAQANSLMGSYFEEDQSLVSNVTGINNWYNYLKMEGDDDDDMIGYLNSSDVRRHIHVGNSTFVDSSGTVYRHLLSDNLVSTKTKLETLMDHYRVLLYSGQLDLICAYSLTMNYVRKLKWKGAVEYRKAERQRWFVGKDVAGYFKSAGNFTELLVRDAGHMVPGDQPVWALRMITNFVFNRPFENEP</sequence>
<protein>
    <recommendedName>
        <fullName evidence="7">Carboxypeptidase</fullName>
        <ecNumber evidence="7">3.4.16.-</ecNumber>
    </recommendedName>
</protein>
<proteinExistence type="inferred from homology"/>
<dbReference type="EMBL" id="GDHC01005550">
    <property type="protein sequence ID" value="JAQ13079.1"/>
    <property type="molecule type" value="Transcribed_RNA"/>
</dbReference>
<feature type="signal peptide" evidence="7">
    <location>
        <begin position="1"/>
        <end position="20"/>
    </location>
</feature>
<evidence type="ECO:0000256" key="3">
    <source>
        <dbReference type="ARBA" id="ARBA00022670"/>
    </source>
</evidence>
<keyword evidence="2 7" id="KW-0121">Carboxypeptidase</keyword>
<evidence type="ECO:0000256" key="4">
    <source>
        <dbReference type="ARBA" id="ARBA00022729"/>
    </source>
</evidence>
<evidence type="ECO:0000313" key="9">
    <source>
        <dbReference type="EMBL" id="JAQ17712.1"/>
    </source>
</evidence>
<reference evidence="8" key="1">
    <citation type="journal article" date="2016" name="Gigascience">
        <title>De novo construction of an expanded transcriptome assembly for the western tarnished plant bug, Lygus hesperus.</title>
        <authorList>
            <person name="Tassone E.E."/>
            <person name="Geib S.M."/>
            <person name="Hall B."/>
            <person name="Fabrick J.A."/>
            <person name="Brent C.S."/>
            <person name="Hull J.J."/>
        </authorList>
    </citation>
    <scope>NUCLEOTIDE SEQUENCE</scope>
</reference>
<keyword evidence="5 7" id="KW-0378">Hydrolase</keyword>
<evidence type="ECO:0000256" key="1">
    <source>
        <dbReference type="ARBA" id="ARBA00009431"/>
    </source>
</evidence>
<dbReference type="EMBL" id="GDHC01000917">
    <property type="protein sequence ID" value="JAQ17712.1"/>
    <property type="molecule type" value="Transcribed_RNA"/>
</dbReference>
<evidence type="ECO:0000313" key="8">
    <source>
        <dbReference type="EMBL" id="JAQ13079.1"/>
    </source>
</evidence>
<keyword evidence="6" id="KW-0325">Glycoprotein</keyword>
<dbReference type="Pfam" id="PF00450">
    <property type="entry name" value="Peptidase_S10"/>
    <property type="match status" value="1"/>
</dbReference>
<dbReference type="PANTHER" id="PTHR11802">
    <property type="entry name" value="SERINE PROTEASE FAMILY S10 SERINE CARBOXYPEPTIDASE"/>
    <property type="match status" value="1"/>
</dbReference>
<keyword evidence="3 7" id="KW-0645">Protease</keyword>
<gene>
    <name evidence="8" type="primary">VCP_16</name>
    <name evidence="9" type="synonym">VCP_22</name>
    <name evidence="8" type="ORF">g.88617</name>
    <name evidence="9" type="ORF">g.88619</name>
</gene>
<keyword evidence="4 7" id="KW-0732">Signal</keyword>
<dbReference type="EC" id="3.4.16.-" evidence="7"/>
<comment type="similarity">
    <text evidence="1 7">Belongs to the peptidase S10 family.</text>
</comment>
<dbReference type="GO" id="GO:0006508">
    <property type="term" value="P:proteolysis"/>
    <property type="evidence" value="ECO:0007669"/>
    <property type="project" value="UniProtKB-KW"/>
</dbReference>
<dbReference type="PANTHER" id="PTHR11802:SF472">
    <property type="entry name" value="SERINE CARBOXYPEPTIDASE CPVL-RELATED"/>
    <property type="match status" value="1"/>
</dbReference>
<dbReference type="FunFam" id="3.40.50.1820:FF:000096">
    <property type="entry name" value="Carboxypeptidase vitellogenic-like"/>
    <property type="match status" value="1"/>
</dbReference>
<dbReference type="PRINTS" id="PR00724">
    <property type="entry name" value="CRBOXYPTASEC"/>
</dbReference>
<evidence type="ECO:0000256" key="5">
    <source>
        <dbReference type="ARBA" id="ARBA00022801"/>
    </source>
</evidence>
<dbReference type="InterPro" id="IPR018202">
    <property type="entry name" value="Ser_caboxypep_ser_AS"/>
</dbReference>